<feature type="compositionally biased region" description="Basic and acidic residues" evidence="1">
    <location>
        <begin position="85"/>
        <end position="111"/>
    </location>
</feature>
<dbReference type="OrthoDB" id="7471221at2"/>
<dbReference type="RefSeq" id="WP_009807002.1">
    <property type="nucleotide sequence ID" value="NZ_CH724131.1"/>
</dbReference>
<feature type="compositionally biased region" description="Basic and acidic residues" evidence="1">
    <location>
        <begin position="359"/>
        <end position="393"/>
    </location>
</feature>
<feature type="compositionally biased region" description="Low complexity" evidence="1">
    <location>
        <begin position="175"/>
        <end position="187"/>
    </location>
</feature>
<comment type="caution">
    <text evidence="2">The sequence shown here is derived from an EMBL/GenBank/DDBJ whole genome shotgun (WGS) entry which is preliminary data.</text>
</comment>
<dbReference type="HOGENOM" id="CLU_056527_0_0_5"/>
<feature type="region of interest" description="Disordered" evidence="1">
    <location>
        <begin position="85"/>
        <end position="139"/>
    </location>
</feature>
<evidence type="ECO:0000313" key="2">
    <source>
        <dbReference type="EMBL" id="EAQ03249.1"/>
    </source>
</evidence>
<dbReference type="Proteomes" id="UP000004318">
    <property type="component" value="Unassembled WGS sequence"/>
</dbReference>
<reference evidence="2 3" key="1">
    <citation type="journal article" date="2010" name="J. Bacteriol.">
        <title>Genome sequences of Oceanicola granulosus HTCC2516(T) and Oceanicola batsensis HTCC2597(TDelta).</title>
        <authorList>
            <person name="Thrash J.C."/>
            <person name="Cho J.C."/>
            <person name="Vergin K.L."/>
            <person name="Giovannoni S.J."/>
        </authorList>
    </citation>
    <scope>NUCLEOTIDE SEQUENCE [LARGE SCALE GENOMIC DNA]</scope>
    <source>
        <strain evidence="3">ATCC BAA-863 / DSM 15984 / KCTC 12145 / HTCC2597</strain>
    </source>
</reference>
<gene>
    <name evidence="2" type="ORF">OB2597_13933</name>
</gene>
<sequence>MSDTRSPDEIERDIERERSDLKDTMDELQDRISPDRIMREVSRGLFEHGGDIGTAISASVKRNPVALALTGVGLAWLMSGKSWDETPGADKLRRSVADVDAPKRPVTHDRSPNTYPPYAAGTAGQDATHHPYAPAGARSDTASDHWIYADDDDWDDYPHHDESSGPSMKDRMSQAAHSTAAGVSAAGDRAKGTAGNLRDRAASGAGSVRDSARDAQAATAERARRIRDRLARGTEDLGDEARERIIAARWAAVKARRSAARRARQGGDMASDFFQENPLLAGGLALAAGALLAGALPRTKQEDDYFGSRSDEAYDRAERIFESERRKLTKVAGRAAEAGQEALQDARGKADAAAPGDKSAVEHVADEVKEGVKSVQDETRDEAKAQKLGKPEK</sequence>
<feature type="region of interest" description="Disordered" evidence="1">
    <location>
        <begin position="1"/>
        <end position="34"/>
    </location>
</feature>
<proteinExistence type="predicted"/>
<dbReference type="EMBL" id="AAMO01000005">
    <property type="protein sequence ID" value="EAQ03249.1"/>
    <property type="molecule type" value="Genomic_DNA"/>
</dbReference>
<keyword evidence="3" id="KW-1185">Reference proteome</keyword>
<feature type="compositionally biased region" description="Basic and acidic residues" evidence="1">
    <location>
        <begin position="156"/>
        <end position="172"/>
    </location>
</feature>
<organism evidence="2 3">
    <name type="scientific">Pseudooceanicola batsensis (strain ATCC BAA-863 / DSM 15984 / KCTC 12145 / HTCC2597)</name>
    <name type="common">Oceanicola batsensis</name>
    <dbReference type="NCBI Taxonomy" id="252305"/>
    <lineage>
        <taxon>Bacteria</taxon>
        <taxon>Pseudomonadati</taxon>
        <taxon>Pseudomonadota</taxon>
        <taxon>Alphaproteobacteria</taxon>
        <taxon>Rhodobacterales</taxon>
        <taxon>Paracoccaceae</taxon>
        <taxon>Pseudooceanicola</taxon>
    </lineage>
</organism>
<dbReference type="Pfam" id="PF12277">
    <property type="entry name" value="DUF3618"/>
    <property type="match status" value="1"/>
</dbReference>
<evidence type="ECO:0008006" key="4">
    <source>
        <dbReference type="Google" id="ProtNLM"/>
    </source>
</evidence>
<protein>
    <recommendedName>
        <fullName evidence="4">DUF3618 domain-containing protein</fullName>
    </recommendedName>
</protein>
<dbReference type="AlphaFoldDB" id="A3TYL5"/>
<accession>A3TYL5</accession>
<evidence type="ECO:0000313" key="3">
    <source>
        <dbReference type="Proteomes" id="UP000004318"/>
    </source>
</evidence>
<feature type="region of interest" description="Disordered" evidence="1">
    <location>
        <begin position="331"/>
        <end position="393"/>
    </location>
</feature>
<dbReference type="STRING" id="252305.OB2597_13933"/>
<feature type="region of interest" description="Disordered" evidence="1">
    <location>
        <begin position="152"/>
        <end position="222"/>
    </location>
</feature>
<dbReference type="Gene3D" id="1.10.287.700">
    <property type="entry name" value="Helix hairpin bin"/>
    <property type="match status" value="1"/>
</dbReference>
<dbReference type="InterPro" id="IPR022062">
    <property type="entry name" value="DUF3618"/>
</dbReference>
<name>A3TYL5_PSEBH</name>
<evidence type="ECO:0000256" key="1">
    <source>
        <dbReference type="SAM" id="MobiDB-lite"/>
    </source>
</evidence>
<dbReference type="eggNOG" id="ENOG5032S24">
    <property type="taxonomic scope" value="Bacteria"/>
</dbReference>